<keyword evidence="8" id="KW-0347">Helicase</keyword>
<dbReference type="Gene3D" id="2.40.50.140">
    <property type="entry name" value="Nucleic acid-binding proteins"/>
    <property type="match status" value="1"/>
</dbReference>
<protein>
    <recommendedName>
        <fullName evidence="8">DNA replication licensing factor MCM4</fullName>
        <ecNumber evidence="8">3.6.4.12</ecNumber>
    </recommendedName>
</protein>
<dbReference type="InterPro" id="IPR018525">
    <property type="entry name" value="MCM_CS"/>
</dbReference>
<dbReference type="SUPFAM" id="SSF52540">
    <property type="entry name" value="P-loop containing nucleoside triphosphate hydrolases"/>
    <property type="match status" value="1"/>
</dbReference>
<dbReference type="InterPro" id="IPR033762">
    <property type="entry name" value="MCM_OB"/>
</dbReference>
<reference evidence="11 12" key="1">
    <citation type="journal article" date="2018" name="Sci. Rep.">
        <title>Raphidocelis subcapitata (=Pseudokirchneriella subcapitata) provides an insight into genome evolution and environmental adaptations in the Sphaeropleales.</title>
        <authorList>
            <person name="Suzuki S."/>
            <person name="Yamaguchi H."/>
            <person name="Nakajima N."/>
            <person name="Kawachi M."/>
        </authorList>
    </citation>
    <scope>NUCLEOTIDE SEQUENCE [LARGE SCALE GENOMIC DNA]</scope>
    <source>
        <strain evidence="11 12">NIES-35</strain>
    </source>
</reference>
<sequence length="575" mass="61613">MQEDPSSVPEGETPRSLLMYAFDTNVDGCKPGDKVTMTGIFRATRLRVNPRQRAVHALFKTYLDVVHVDRGDGGTRAFTAAPPAPRPEAGSEPTPADATQPPFGDVAGANITREEAAAKERSFRAMASDPDHVAMMVRSVAPKVIDMDGVKKGLLCQLFGGVSKCTGGPGGKGGIRGDINVLVVGDPSVSKSQLLAFVHHVAPRGIYTSGKGSSAVGLTAYVTKDPETNEMVLESGALVLSDQGICCIDEFDKMSDGARAMLHEVMEQQTVSVAKAGLVSQLNARTSILACANPKGSRYLPELSLSENINLPPTLLSRFDLLYLVLDARSEARDRALGRHLVSLFQRELPDSARPPYTVQELREFIAFARARITPRFTDGAAAALVARYKQLRRQGRTAQVVVATPRQLEALIRLSEAWARMHLREEVVEGDVTAAYNLWYDAISVSAADESGRLDIDTLTTGASAAQQRFLQELPALLRGTLAEMFQQKPSCSVNELLEAYNAGLAAQDQQAQQQAQQQQQGADGGGGGAAAARRRRVTVKQLLAALYQLTDACSVRGMVVTARRAGAGGGGDE</sequence>
<evidence type="ECO:0000259" key="10">
    <source>
        <dbReference type="PROSITE" id="PS50051"/>
    </source>
</evidence>
<evidence type="ECO:0000256" key="7">
    <source>
        <dbReference type="RuleBase" id="RU004070"/>
    </source>
</evidence>
<evidence type="ECO:0000256" key="4">
    <source>
        <dbReference type="ARBA" id="ARBA00022840"/>
    </source>
</evidence>
<feature type="region of interest" description="Disordered" evidence="9">
    <location>
        <begin position="513"/>
        <end position="532"/>
    </location>
</feature>
<dbReference type="InterPro" id="IPR027417">
    <property type="entry name" value="P-loop_NTPase"/>
</dbReference>
<evidence type="ECO:0000256" key="5">
    <source>
        <dbReference type="ARBA" id="ARBA00023125"/>
    </source>
</evidence>
<evidence type="ECO:0000256" key="6">
    <source>
        <dbReference type="ARBA" id="ARBA00047995"/>
    </source>
</evidence>
<dbReference type="InterPro" id="IPR001208">
    <property type="entry name" value="MCM_dom"/>
</dbReference>
<dbReference type="SMART" id="SM00350">
    <property type="entry name" value="MCM"/>
    <property type="match status" value="1"/>
</dbReference>
<feature type="domain" description="MCM C-terminal AAA(+) ATPase" evidence="10">
    <location>
        <begin position="132"/>
        <end position="341"/>
    </location>
</feature>
<proteinExistence type="inferred from homology"/>
<dbReference type="PROSITE" id="PS00847">
    <property type="entry name" value="MCM_1"/>
    <property type="match status" value="1"/>
</dbReference>
<gene>
    <name evidence="11" type="ORF">Rsub_07181</name>
</gene>
<dbReference type="GO" id="GO:0005634">
    <property type="term" value="C:nucleus"/>
    <property type="evidence" value="ECO:0007669"/>
    <property type="project" value="TreeGrafter"/>
</dbReference>
<dbReference type="InterPro" id="IPR041562">
    <property type="entry name" value="MCM_lid"/>
</dbReference>
<dbReference type="Pfam" id="PF00493">
    <property type="entry name" value="MCM"/>
    <property type="match status" value="1"/>
</dbReference>
<comment type="caution">
    <text evidence="11">The sequence shown here is derived from an EMBL/GenBank/DDBJ whole genome shotgun (WGS) entry which is preliminary data.</text>
</comment>
<dbReference type="GO" id="GO:0017116">
    <property type="term" value="F:single-stranded DNA helicase activity"/>
    <property type="evidence" value="ECO:0007669"/>
    <property type="project" value="TreeGrafter"/>
</dbReference>
<keyword evidence="8" id="KW-0539">Nucleus</keyword>
<keyword evidence="8" id="KW-0378">Hydrolase</keyword>
<dbReference type="PANTHER" id="PTHR11630">
    <property type="entry name" value="DNA REPLICATION LICENSING FACTOR MCM FAMILY MEMBER"/>
    <property type="match status" value="1"/>
</dbReference>
<evidence type="ECO:0000313" key="12">
    <source>
        <dbReference type="Proteomes" id="UP000247498"/>
    </source>
</evidence>
<dbReference type="Proteomes" id="UP000247498">
    <property type="component" value="Unassembled WGS sequence"/>
</dbReference>
<dbReference type="AlphaFoldDB" id="A0A2V0PB20"/>
<dbReference type="STRING" id="307507.A0A2V0PB20"/>
<evidence type="ECO:0000256" key="1">
    <source>
        <dbReference type="ARBA" id="ARBA00008010"/>
    </source>
</evidence>
<dbReference type="Gene3D" id="3.40.50.300">
    <property type="entry name" value="P-loop containing nucleotide triphosphate hydrolases"/>
    <property type="match status" value="1"/>
</dbReference>
<dbReference type="Pfam" id="PF17207">
    <property type="entry name" value="MCM_OB"/>
    <property type="match status" value="1"/>
</dbReference>
<keyword evidence="3 7" id="KW-0547">Nucleotide-binding</keyword>
<evidence type="ECO:0000313" key="11">
    <source>
        <dbReference type="EMBL" id="GBF94367.1"/>
    </source>
</evidence>
<dbReference type="InterPro" id="IPR012340">
    <property type="entry name" value="NA-bd_OB-fold"/>
</dbReference>
<dbReference type="OrthoDB" id="10251574at2759"/>
<dbReference type="GO" id="GO:0003697">
    <property type="term" value="F:single-stranded DNA binding"/>
    <property type="evidence" value="ECO:0007669"/>
    <property type="project" value="TreeGrafter"/>
</dbReference>
<evidence type="ECO:0000256" key="2">
    <source>
        <dbReference type="ARBA" id="ARBA00022705"/>
    </source>
</evidence>
<feature type="compositionally biased region" description="Low complexity" evidence="9">
    <location>
        <begin position="75"/>
        <end position="93"/>
    </location>
</feature>
<dbReference type="GO" id="GO:0006271">
    <property type="term" value="P:DNA strand elongation involved in DNA replication"/>
    <property type="evidence" value="ECO:0007669"/>
    <property type="project" value="TreeGrafter"/>
</dbReference>
<accession>A0A2V0PB20</accession>
<dbReference type="GO" id="GO:0042555">
    <property type="term" value="C:MCM complex"/>
    <property type="evidence" value="ECO:0007669"/>
    <property type="project" value="UniProtKB-UniRule"/>
</dbReference>
<comment type="similarity">
    <text evidence="1 7">Belongs to the MCM family.</text>
</comment>
<feature type="compositionally biased region" description="Low complexity" evidence="9">
    <location>
        <begin position="513"/>
        <end position="523"/>
    </location>
</feature>
<dbReference type="Pfam" id="PF17855">
    <property type="entry name" value="MCM_lid"/>
    <property type="match status" value="1"/>
</dbReference>
<comment type="subunit">
    <text evidence="8">Component of the MCM2-7 complex.</text>
</comment>
<dbReference type="InterPro" id="IPR008047">
    <property type="entry name" value="MCM_4"/>
</dbReference>
<comment type="function">
    <text evidence="8">Acts as component of the MCM2-7 complex (MCM complex) which is the replicative helicase essential for 'once per cell cycle' DNA replication initiation and elongation in eukaryotic cells. The active ATPase sites in the MCM2-7 ring are formed through the interaction surfaces of two neighboring subunits such that a critical structure of a conserved arginine finger motif is provided in trans relative to the ATP-binding site of the Walker A box of the adjacent subunit. The six ATPase active sites, however, are likely to contribute differentially to the complex helicase activity.</text>
</comment>
<dbReference type="EC" id="3.6.4.12" evidence="8"/>
<evidence type="ECO:0000256" key="9">
    <source>
        <dbReference type="SAM" id="MobiDB-lite"/>
    </source>
</evidence>
<keyword evidence="4 7" id="KW-0067">ATP-binding</keyword>
<dbReference type="FunFam" id="3.40.50.300:FF:002469">
    <property type="entry name" value="Cell division control protein 21"/>
    <property type="match status" value="1"/>
</dbReference>
<keyword evidence="2 8" id="KW-0235">DNA replication</keyword>
<organism evidence="11 12">
    <name type="scientific">Raphidocelis subcapitata</name>
    <dbReference type="NCBI Taxonomy" id="307507"/>
    <lineage>
        <taxon>Eukaryota</taxon>
        <taxon>Viridiplantae</taxon>
        <taxon>Chlorophyta</taxon>
        <taxon>core chlorophytes</taxon>
        <taxon>Chlorophyceae</taxon>
        <taxon>CS clade</taxon>
        <taxon>Sphaeropleales</taxon>
        <taxon>Selenastraceae</taxon>
        <taxon>Raphidocelis</taxon>
    </lineage>
</organism>
<keyword evidence="12" id="KW-1185">Reference proteome</keyword>
<comment type="catalytic activity">
    <reaction evidence="6 8">
        <text>ATP + H2O = ADP + phosphate + H(+)</text>
        <dbReference type="Rhea" id="RHEA:13065"/>
        <dbReference type="ChEBI" id="CHEBI:15377"/>
        <dbReference type="ChEBI" id="CHEBI:15378"/>
        <dbReference type="ChEBI" id="CHEBI:30616"/>
        <dbReference type="ChEBI" id="CHEBI:43474"/>
        <dbReference type="ChEBI" id="CHEBI:456216"/>
        <dbReference type="EC" id="3.6.4.12"/>
    </reaction>
</comment>
<feature type="region of interest" description="Disordered" evidence="9">
    <location>
        <begin position="74"/>
        <end position="102"/>
    </location>
</feature>
<dbReference type="GO" id="GO:0005524">
    <property type="term" value="F:ATP binding"/>
    <property type="evidence" value="ECO:0007669"/>
    <property type="project" value="UniProtKB-UniRule"/>
</dbReference>
<dbReference type="GO" id="GO:0016787">
    <property type="term" value="F:hydrolase activity"/>
    <property type="evidence" value="ECO:0007669"/>
    <property type="project" value="UniProtKB-KW"/>
</dbReference>
<dbReference type="SUPFAM" id="SSF50249">
    <property type="entry name" value="Nucleic acid-binding proteins"/>
    <property type="match status" value="1"/>
</dbReference>
<dbReference type="InterPro" id="IPR031327">
    <property type="entry name" value="MCM"/>
</dbReference>
<dbReference type="PRINTS" id="PR01660">
    <property type="entry name" value="MCMPROTEIN4"/>
</dbReference>
<evidence type="ECO:0000256" key="3">
    <source>
        <dbReference type="ARBA" id="ARBA00022741"/>
    </source>
</evidence>
<dbReference type="EMBL" id="BDRX01000051">
    <property type="protein sequence ID" value="GBF94367.1"/>
    <property type="molecule type" value="Genomic_DNA"/>
</dbReference>
<dbReference type="InParanoid" id="A0A2V0PB20"/>
<dbReference type="GO" id="GO:1902975">
    <property type="term" value="P:mitotic DNA replication initiation"/>
    <property type="evidence" value="ECO:0007669"/>
    <property type="project" value="TreeGrafter"/>
</dbReference>
<dbReference type="GO" id="GO:0000727">
    <property type="term" value="P:double-strand break repair via break-induced replication"/>
    <property type="evidence" value="ECO:0007669"/>
    <property type="project" value="TreeGrafter"/>
</dbReference>
<dbReference type="PROSITE" id="PS50051">
    <property type="entry name" value="MCM_2"/>
    <property type="match status" value="1"/>
</dbReference>
<dbReference type="FunCoup" id="A0A2V0PB20">
    <property type="interactions" value="1586"/>
</dbReference>
<name>A0A2V0PB20_9CHLO</name>
<evidence type="ECO:0000256" key="8">
    <source>
        <dbReference type="RuleBase" id="RU368062"/>
    </source>
</evidence>
<dbReference type="PANTHER" id="PTHR11630:SF66">
    <property type="entry name" value="DNA REPLICATION LICENSING FACTOR MCM4"/>
    <property type="match status" value="1"/>
</dbReference>
<dbReference type="PRINTS" id="PR01657">
    <property type="entry name" value="MCMFAMILY"/>
</dbReference>
<keyword evidence="5 7" id="KW-0238">DNA-binding</keyword>